<organism evidence="1 2">
    <name type="scientific">Arachidicoccus soli</name>
    <dbReference type="NCBI Taxonomy" id="2341117"/>
    <lineage>
        <taxon>Bacteria</taxon>
        <taxon>Pseudomonadati</taxon>
        <taxon>Bacteroidota</taxon>
        <taxon>Chitinophagia</taxon>
        <taxon>Chitinophagales</taxon>
        <taxon>Chitinophagaceae</taxon>
        <taxon>Arachidicoccus</taxon>
    </lineage>
</organism>
<gene>
    <name evidence="1" type="ORF">D6B99_01605</name>
</gene>
<proteinExistence type="predicted"/>
<accession>A0A386HKX9</accession>
<dbReference type="KEGG" id="ark:D6B99_01605"/>
<sequence>MLNFDTAFLYNNNLKVVQAKEKRIKGKPPVPKATLYFFPEGGDAIAGLRTRMAFMAEDQYAQPVNVSGVVKDNDGNKVADLLVQHDGMGSFYFIPDASKTYTATWKDGQGETHTTNLPAIHNNGVSLSIQASKDEKLFAIERSENVSDNLKELHIVATMYQQTVYLANISLVDKTMISGAIPTTYFPSGILQITVLDKNMEPIAERIAYVKSKDDTFHPEVGFSKLSFDKRGANELIVNVLDSVPANLSVSVTDASIGTDSSNNLVSDMLLSSQVKGKIYQPYYYFSSDSEKVNKDLDLVMLTHGWRRFNWEKIINKEPLNITYPKDSTYLTLSGKVFGATPAQLAASGTLFAILKSKTDTTNKFIMLPLNSDGTFSDPNAIFFDSLNVYYKFAGKKNYLDNTEITFMPDRLPSPGHIPLNFNDIVKARDYDTSGLAGSQHLYDQYWALAHFQTENALADVTVKTRQKSPTEKLDDEYTSGMFKDDNGYTFDVMNDISAQGAMNVFSYLQGRVAGLQISNPMADPPSLSWRGGTPSLFLDEIPVSDASQISNMSMSDIAMIKIYRPPFMGGFGGSPGGAIAVYTRKGADVAVDSKTGMPHKIIAGYTAIREFYSPNYLSLSQDRDKFDARSTLYWNSLIMTTPQNHELRFKFFNNDFTKAYRIILEGMNDNGQFTHIEKVIQ</sequence>
<name>A0A386HKX9_9BACT</name>
<dbReference type="EMBL" id="CP032489">
    <property type="protein sequence ID" value="AYD46425.1"/>
    <property type="molecule type" value="Genomic_DNA"/>
</dbReference>
<keyword evidence="2" id="KW-1185">Reference proteome</keyword>
<evidence type="ECO:0000313" key="2">
    <source>
        <dbReference type="Proteomes" id="UP000266118"/>
    </source>
</evidence>
<dbReference type="Gene3D" id="2.170.130.10">
    <property type="entry name" value="TonB-dependent receptor, plug domain"/>
    <property type="match status" value="1"/>
</dbReference>
<dbReference type="Proteomes" id="UP000266118">
    <property type="component" value="Chromosome"/>
</dbReference>
<evidence type="ECO:0008006" key="3">
    <source>
        <dbReference type="Google" id="ProtNLM"/>
    </source>
</evidence>
<dbReference type="InterPro" id="IPR037066">
    <property type="entry name" value="Plug_dom_sf"/>
</dbReference>
<dbReference type="SUPFAM" id="SSF56935">
    <property type="entry name" value="Porins"/>
    <property type="match status" value="1"/>
</dbReference>
<dbReference type="AlphaFoldDB" id="A0A386HKX9"/>
<evidence type="ECO:0000313" key="1">
    <source>
        <dbReference type="EMBL" id="AYD46425.1"/>
    </source>
</evidence>
<protein>
    <recommendedName>
        <fullName evidence="3">TonB-dependent receptor plug domain-containing protein</fullName>
    </recommendedName>
</protein>
<reference evidence="1 2" key="1">
    <citation type="submission" date="2018-09" db="EMBL/GenBank/DDBJ databases">
        <title>Arachidicoccus sp. nov., a bacterium isolated from soil.</title>
        <authorList>
            <person name="Weon H.-Y."/>
            <person name="Kwon S.-W."/>
            <person name="Lee S.A."/>
        </authorList>
    </citation>
    <scope>NUCLEOTIDE SEQUENCE [LARGE SCALE GENOMIC DNA]</scope>
    <source>
        <strain evidence="1 2">KIS59-12</strain>
    </source>
</reference>
<dbReference type="OrthoDB" id="679547at2"/>